<dbReference type="GO" id="GO:0016740">
    <property type="term" value="F:transferase activity"/>
    <property type="evidence" value="ECO:0007669"/>
    <property type="project" value="UniProtKB-KW"/>
</dbReference>
<dbReference type="AlphaFoldDB" id="A0AAE2SYX8"/>
<dbReference type="RefSeq" id="WP_183608765.1">
    <property type="nucleotide sequence ID" value="NZ_JACHAZ010000004.1"/>
</dbReference>
<dbReference type="SUPFAM" id="SSF53448">
    <property type="entry name" value="Nucleotide-diphospho-sugar transferases"/>
    <property type="match status" value="1"/>
</dbReference>
<dbReference type="Pfam" id="PF00535">
    <property type="entry name" value="Glycos_transf_2"/>
    <property type="match status" value="1"/>
</dbReference>
<dbReference type="Gene3D" id="3.90.550.10">
    <property type="entry name" value="Spore Coat Polysaccharide Biosynthesis Protein SpsA, Chain A"/>
    <property type="match status" value="1"/>
</dbReference>
<evidence type="ECO:0000313" key="5">
    <source>
        <dbReference type="Proteomes" id="UP000538507"/>
    </source>
</evidence>
<dbReference type="InterPro" id="IPR029044">
    <property type="entry name" value="Nucleotide-diphossugar_trans"/>
</dbReference>
<dbReference type="InterPro" id="IPR027791">
    <property type="entry name" value="Galactosyl_T_C"/>
</dbReference>
<proteinExistence type="predicted"/>
<comment type="caution">
    <text evidence="4">The sequence shown here is derived from an EMBL/GenBank/DDBJ whole genome shotgun (WGS) entry which is preliminary data.</text>
</comment>
<gene>
    <name evidence="4" type="ORF">GGE16_004065</name>
</gene>
<evidence type="ECO:0000256" key="1">
    <source>
        <dbReference type="ARBA" id="ARBA00022679"/>
    </source>
</evidence>
<dbReference type="EMBL" id="JACIGO010000005">
    <property type="protein sequence ID" value="MBB4291989.1"/>
    <property type="molecule type" value="Genomic_DNA"/>
</dbReference>
<feature type="domain" description="Glycosyltransferase 2-like" evidence="2">
    <location>
        <begin position="4"/>
        <end position="149"/>
    </location>
</feature>
<dbReference type="Pfam" id="PF02709">
    <property type="entry name" value="Glyco_transf_7C"/>
    <property type="match status" value="1"/>
</dbReference>
<feature type="domain" description="Galactosyltransferase C-terminal" evidence="3">
    <location>
        <begin position="155"/>
        <end position="209"/>
    </location>
</feature>
<organism evidence="4 5">
    <name type="scientific">Rhizobium leguminosarum</name>
    <dbReference type="NCBI Taxonomy" id="384"/>
    <lineage>
        <taxon>Bacteria</taxon>
        <taxon>Pseudomonadati</taxon>
        <taxon>Pseudomonadota</taxon>
        <taxon>Alphaproteobacteria</taxon>
        <taxon>Hyphomicrobiales</taxon>
        <taxon>Rhizobiaceae</taxon>
        <taxon>Rhizobium/Agrobacterium group</taxon>
        <taxon>Rhizobium</taxon>
    </lineage>
</organism>
<dbReference type="InterPro" id="IPR001173">
    <property type="entry name" value="Glyco_trans_2-like"/>
</dbReference>
<evidence type="ECO:0000313" key="4">
    <source>
        <dbReference type="EMBL" id="MBB4291989.1"/>
    </source>
</evidence>
<dbReference type="PANTHER" id="PTHR43685">
    <property type="entry name" value="GLYCOSYLTRANSFERASE"/>
    <property type="match status" value="1"/>
</dbReference>
<name>A0AAE2SYX8_RHILE</name>
<dbReference type="Proteomes" id="UP000538507">
    <property type="component" value="Unassembled WGS sequence"/>
</dbReference>
<dbReference type="PANTHER" id="PTHR43685:SF3">
    <property type="entry name" value="SLR2126 PROTEIN"/>
    <property type="match status" value="1"/>
</dbReference>
<accession>A0AAE2SYX8</accession>
<sequence>MHISVIIPYRDRIDALTNTLTSLVSQRTPRRYEILVVDDGSVVPPQNLVLHNLISENIRYISQRNGGISKARNAGLHASSADVVIFLDCDMVVRSDFVESHAKLFDFSASPLLQVGPRRQLSVTPKGLSTEEIFELPSVDDDRTDFFSVFSSSLAEIEIGWHLCFGHNMSMRRADAIALSGFDENFQGWGFEDCEFAYRFRKLGGELIYNPSIAGLHQYHEFKWPVEATRYKAWRQNLDYFSSKHRDFSVMCQYILDPYFNPNNNVLDNIWTELLIRMEKILRIAKDRRGNAEIAKV</sequence>
<keyword evidence="1" id="KW-0808">Transferase</keyword>
<reference evidence="4 5" key="1">
    <citation type="submission" date="2020-08" db="EMBL/GenBank/DDBJ databases">
        <title>Genomic Encyclopedia of Type Strains, Phase IV (KMG-V): Genome sequencing to study the core and pangenomes of soil and plant-associated prokaryotes.</title>
        <authorList>
            <person name="Whitman W."/>
        </authorList>
    </citation>
    <scope>NUCLEOTIDE SEQUENCE [LARGE SCALE GENOMIC DNA]</scope>
    <source>
        <strain evidence="4 5">SEMIA 415</strain>
    </source>
</reference>
<dbReference type="InterPro" id="IPR050834">
    <property type="entry name" value="Glycosyltransf_2"/>
</dbReference>
<evidence type="ECO:0000259" key="3">
    <source>
        <dbReference type="Pfam" id="PF02709"/>
    </source>
</evidence>
<protein>
    <submittedName>
        <fullName evidence="4">Glycosyltransferase involved in cell wall biosynthesis</fullName>
    </submittedName>
</protein>
<evidence type="ECO:0000259" key="2">
    <source>
        <dbReference type="Pfam" id="PF00535"/>
    </source>
</evidence>